<dbReference type="Proteomes" id="UP001457282">
    <property type="component" value="Unassembled WGS sequence"/>
</dbReference>
<evidence type="ECO:0000313" key="2">
    <source>
        <dbReference type="Proteomes" id="UP001457282"/>
    </source>
</evidence>
<evidence type="ECO:0000313" key="1">
    <source>
        <dbReference type="EMBL" id="KAK9939293.1"/>
    </source>
</evidence>
<sequence>MASLQITKAPPCPTRGLQLQSPNQIPYLFSPCQQAHHRALHITATNTSTPKQNHFNTIHSNQIMAVPISQNQTTKPPARDRTPSSACPSPRRCCPFRRCHTTALSLRHKSLLHSDHATAQLHRAPARSIYADTQNWKLSAMPSCSAGARRRCR</sequence>
<name>A0AAW1XRC6_RUBAR</name>
<comment type="caution">
    <text evidence="1">The sequence shown here is derived from an EMBL/GenBank/DDBJ whole genome shotgun (WGS) entry which is preliminary data.</text>
</comment>
<proteinExistence type="predicted"/>
<gene>
    <name evidence="1" type="ORF">M0R45_015992</name>
</gene>
<organism evidence="1 2">
    <name type="scientific">Rubus argutus</name>
    <name type="common">Southern blackberry</name>
    <dbReference type="NCBI Taxonomy" id="59490"/>
    <lineage>
        <taxon>Eukaryota</taxon>
        <taxon>Viridiplantae</taxon>
        <taxon>Streptophyta</taxon>
        <taxon>Embryophyta</taxon>
        <taxon>Tracheophyta</taxon>
        <taxon>Spermatophyta</taxon>
        <taxon>Magnoliopsida</taxon>
        <taxon>eudicotyledons</taxon>
        <taxon>Gunneridae</taxon>
        <taxon>Pentapetalae</taxon>
        <taxon>rosids</taxon>
        <taxon>fabids</taxon>
        <taxon>Rosales</taxon>
        <taxon>Rosaceae</taxon>
        <taxon>Rosoideae</taxon>
        <taxon>Rosoideae incertae sedis</taxon>
        <taxon>Rubus</taxon>
    </lineage>
</organism>
<reference evidence="1 2" key="1">
    <citation type="journal article" date="2023" name="G3 (Bethesda)">
        <title>A chromosome-length genome assembly and annotation of blackberry (Rubus argutus, cv. 'Hillquist').</title>
        <authorList>
            <person name="Bruna T."/>
            <person name="Aryal R."/>
            <person name="Dudchenko O."/>
            <person name="Sargent D.J."/>
            <person name="Mead D."/>
            <person name="Buti M."/>
            <person name="Cavallini A."/>
            <person name="Hytonen T."/>
            <person name="Andres J."/>
            <person name="Pham M."/>
            <person name="Weisz D."/>
            <person name="Mascagni F."/>
            <person name="Usai G."/>
            <person name="Natali L."/>
            <person name="Bassil N."/>
            <person name="Fernandez G.E."/>
            <person name="Lomsadze A."/>
            <person name="Armour M."/>
            <person name="Olukolu B."/>
            <person name="Poorten T."/>
            <person name="Britton C."/>
            <person name="Davik J."/>
            <person name="Ashrafi H."/>
            <person name="Aiden E.L."/>
            <person name="Borodovsky M."/>
            <person name="Worthington M."/>
        </authorList>
    </citation>
    <scope>NUCLEOTIDE SEQUENCE [LARGE SCALE GENOMIC DNA]</scope>
    <source>
        <strain evidence="1">PI 553951</strain>
    </source>
</reference>
<protein>
    <submittedName>
        <fullName evidence="1">Uncharacterized protein</fullName>
    </submittedName>
</protein>
<accession>A0AAW1XRC6</accession>
<keyword evidence="2" id="KW-1185">Reference proteome</keyword>
<dbReference type="AlphaFoldDB" id="A0AAW1XRC6"/>
<dbReference type="EMBL" id="JBEDUW010000003">
    <property type="protein sequence ID" value="KAK9939293.1"/>
    <property type="molecule type" value="Genomic_DNA"/>
</dbReference>